<protein>
    <submittedName>
        <fullName evidence="2">Uncharacterized protein</fullName>
    </submittedName>
</protein>
<dbReference type="Proteomes" id="UP001141552">
    <property type="component" value="Unassembled WGS sequence"/>
</dbReference>
<evidence type="ECO:0000256" key="1">
    <source>
        <dbReference type="SAM" id="Phobius"/>
    </source>
</evidence>
<keyword evidence="1" id="KW-0812">Transmembrane</keyword>
<organism evidence="2 3">
    <name type="scientific">Turnera subulata</name>
    <dbReference type="NCBI Taxonomy" id="218843"/>
    <lineage>
        <taxon>Eukaryota</taxon>
        <taxon>Viridiplantae</taxon>
        <taxon>Streptophyta</taxon>
        <taxon>Embryophyta</taxon>
        <taxon>Tracheophyta</taxon>
        <taxon>Spermatophyta</taxon>
        <taxon>Magnoliopsida</taxon>
        <taxon>eudicotyledons</taxon>
        <taxon>Gunneridae</taxon>
        <taxon>Pentapetalae</taxon>
        <taxon>rosids</taxon>
        <taxon>fabids</taxon>
        <taxon>Malpighiales</taxon>
        <taxon>Passifloraceae</taxon>
        <taxon>Turnera</taxon>
    </lineage>
</organism>
<comment type="caution">
    <text evidence="2">The sequence shown here is derived from an EMBL/GenBank/DDBJ whole genome shotgun (WGS) entry which is preliminary data.</text>
</comment>
<keyword evidence="1" id="KW-0472">Membrane</keyword>
<keyword evidence="3" id="KW-1185">Reference proteome</keyword>
<name>A0A9Q0JNN9_9ROSI</name>
<feature type="transmembrane region" description="Helical" evidence="1">
    <location>
        <begin position="45"/>
        <end position="67"/>
    </location>
</feature>
<evidence type="ECO:0000313" key="3">
    <source>
        <dbReference type="Proteomes" id="UP001141552"/>
    </source>
</evidence>
<evidence type="ECO:0000313" key="2">
    <source>
        <dbReference type="EMBL" id="KAJ4847547.1"/>
    </source>
</evidence>
<reference evidence="2" key="2">
    <citation type="journal article" date="2023" name="Plants (Basel)">
        <title>Annotation of the Turnera subulata (Passifloraceae) Draft Genome Reveals the S-Locus Evolved after the Divergence of Turneroideae from Passifloroideae in a Stepwise Manner.</title>
        <authorList>
            <person name="Henning P.M."/>
            <person name="Roalson E.H."/>
            <person name="Mir W."/>
            <person name="McCubbin A.G."/>
            <person name="Shore J.S."/>
        </authorList>
    </citation>
    <scope>NUCLEOTIDE SEQUENCE</scope>
    <source>
        <strain evidence="2">F60SS</strain>
    </source>
</reference>
<feature type="transmembrane region" description="Helical" evidence="1">
    <location>
        <begin position="6"/>
        <end position="24"/>
    </location>
</feature>
<reference evidence="2" key="1">
    <citation type="submission" date="2022-02" db="EMBL/GenBank/DDBJ databases">
        <authorList>
            <person name="Henning P.M."/>
            <person name="McCubbin A.G."/>
            <person name="Shore J.S."/>
        </authorList>
    </citation>
    <scope>NUCLEOTIDE SEQUENCE</scope>
    <source>
        <strain evidence="2">F60SS</strain>
        <tissue evidence="2">Leaves</tissue>
    </source>
</reference>
<proteinExistence type="predicted"/>
<dbReference type="OrthoDB" id="830976at2759"/>
<gene>
    <name evidence="2" type="ORF">Tsubulata_003981</name>
</gene>
<dbReference type="AlphaFoldDB" id="A0A9Q0JNN9"/>
<sequence>MTLESVLYAFVMLGVSVAGPLRRCHAVIPYMGAKKQFATARNTTMIIITLAYMPLVLAPTSNAAFLAHRSSYTYIPKASMQILRYASNLTVPSPFPLLAMARETNLRFFRKTVKSGPNCRAVIVNCIGPSSSLARYSYEPTARTAGRHLHFQSEVMNIPSRTATPSVGFLLVSNGFFYPFITFTLELCIRRESPNI</sequence>
<accession>A0A9Q0JNN9</accession>
<dbReference type="EMBL" id="JAKUCV010001129">
    <property type="protein sequence ID" value="KAJ4847547.1"/>
    <property type="molecule type" value="Genomic_DNA"/>
</dbReference>
<keyword evidence="1" id="KW-1133">Transmembrane helix</keyword>